<evidence type="ECO:0000256" key="1">
    <source>
        <dbReference type="ARBA" id="ARBA00004651"/>
    </source>
</evidence>
<evidence type="ECO:0000256" key="5">
    <source>
        <dbReference type="ARBA" id="ARBA00023136"/>
    </source>
</evidence>
<keyword evidence="3 6" id="KW-0812">Transmembrane</keyword>
<feature type="transmembrane region" description="Helical" evidence="6">
    <location>
        <begin position="130"/>
        <end position="150"/>
    </location>
</feature>
<comment type="subcellular location">
    <subcellularLocation>
        <location evidence="1">Cell membrane</location>
        <topology evidence="1">Multi-pass membrane protein</topology>
    </subcellularLocation>
</comment>
<organism evidence="7 8">
    <name type="scientific">Corynebacterium resistens (strain DSM 45100 / JCM 12819 / GTC 2026 / SICGH 158)</name>
    <dbReference type="NCBI Taxonomy" id="662755"/>
    <lineage>
        <taxon>Bacteria</taxon>
        <taxon>Bacillati</taxon>
        <taxon>Actinomycetota</taxon>
        <taxon>Actinomycetes</taxon>
        <taxon>Mycobacteriales</taxon>
        <taxon>Corynebacteriaceae</taxon>
        <taxon>Corynebacterium</taxon>
    </lineage>
</organism>
<reference evidence="7 8" key="1">
    <citation type="journal article" date="2012" name="BMC Genomics">
        <title>Complete genome sequence, lifestyle, and multi-drug resistance of the human pathogen Corynebacterium resistens DSM 45100 isolated from blood samples of a leukemia patient.</title>
        <authorList>
            <person name="Schroder J."/>
            <person name="Maus I."/>
            <person name="Meyer K."/>
            <person name="Wordemann S."/>
            <person name="Blom J."/>
            <person name="Jaenicke S."/>
            <person name="Schneider J."/>
            <person name="Trost E."/>
            <person name="Tauch A."/>
        </authorList>
    </citation>
    <scope>NUCLEOTIDE SEQUENCE [LARGE SCALE GENOMIC DNA]</scope>
    <source>
        <strain evidence="8">DSM 45100 / JCM 12819 / CCUG 50093 / GTC 2026 / SICGH 158</strain>
    </source>
</reference>
<dbReference type="KEGG" id="crd:CRES_0741"/>
<feature type="transmembrane region" description="Helical" evidence="6">
    <location>
        <begin position="70"/>
        <end position="87"/>
    </location>
</feature>
<evidence type="ECO:0000256" key="4">
    <source>
        <dbReference type="ARBA" id="ARBA00022989"/>
    </source>
</evidence>
<keyword evidence="2" id="KW-1003">Cell membrane</keyword>
<feature type="transmembrane region" description="Helical" evidence="6">
    <location>
        <begin position="188"/>
        <end position="210"/>
    </location>
</feature>
<dbReference type="Pfam" id="PF01810">
    <property type="entry name" value="LysE"/>
    <property type="match status" value="1"/>
</dbReference>
<keyword evidence="5 6" id="KW-0472">Membrane</keyword>
<dbReference type="STRING" id="662755.CRES_0741"/>
<gene>
    <name evidence="7" type="ordered locus">CRES_0741</name>
</gene>
<evidence type="ECO:0000256" key="6">
    <source>
        <dbReference type="SAM" id="Phobius"/>
    </source>
</evidence>
<name>F8DZQ0_CORRG</name>
<protein>
    <submittedName>
        <fullName evidence="7">Membrane protein</fullName>
    </submittedName>
</protein>
<evidence type="ECO:0000313" key="8">
    <source>
        <dbReference type="Proteomes" id="UP000000492"/>
    </source>
</evidence>
<dbReference type="PANTHER" id="PTHR30086">
    <property type="entry name" value="ARGININE EXPORTER PROTEIN ARGO"/>
    <property type="match status" value="1"/>
</dbReference>
<dbReference type="EMBL" id="CP002857">
    <property type="protein sequence ID" value="AEI09098.1"/>
    <property type="molecule type" value="Genomic_DNA"/>
</dbReference>
<dbReference type="OrthoDB" id="9784202at2"/>
<evidence type="ECO:0000313" key="7">
    <source>
        <dbReference type="EMBL" id="AEI09098.1"/>
    </source>
</evidence>
<dbReference type="GO" id="GO:0005886">
    <property type="term" value="C:plasma membrane"/>
    <property type="evidence" value="ECO:0007669"/>
    <property type="project" value="UniProtKB-SubCell"/>
</dbReference>
<evidence type="ECO:0000256" key="3">
    <source>
        <dbReference type="ARBA" id="ARBA00022692"/>
    </source>
</evidence>
<proteinExistence type="predicted"/>
<feature type="transmembrane region" description="Helical" evidence="6">
    <location>
        <begin position="156"/>
        <end position="176"/>
    </location>
</feature>
<dbReference type="GO" id="GO:0015171">
    <property type="term" value="F:amino acid transmembrane transporter activity"/>
    <property type="evidence" value="ECO:0007669"/>
    <property type="project" value="TreeGrafter"/>
</dbReference>
<dbReference type="PANTHER" id="PTHR30086:SF20">
    <property type="entry name" value="ARGININE EXPORTER PROTEIN ARGO-RELATED"/>
    <property type="match status" value="1"/>
</dbReference>
<dbReference type="RefSeq" id="WP_013888116.1">
    <property type="nucleotide sequence ID" value="NC_015673.1"/>
</dbReference>
<dbReference type="HOGENOM" id="CLU_079569_0_1_11"/>
<evidence type="ECO:0000256" key="2">
    <source>
        <dbReference type="ARBA" id="ARBA00022475"/>
    </source>
</evidence>
<sequence length="211" mass="22151">MSIELLGTILVLNILGVFTPGPDLLLVLRLSAKSRPHALAAVAGITTGASMWIALTIAGAAILLTRHPGLLTGIQLAGAAYLLYMAFTMARSARQQWNQPVHDIDVSEILGPPSASYRQGLMTNLSNPKIVLYLAAIIAPVLPAGAPWYLSVLLGLLLVGEAALGFGFLAFVVSTARVRRRLLGAGPIIDAISAALFFIFAAVLIARSIMG</sequence>
<keyword evidence="8" id="KW-1185">Reference proteome</keyword>
<feature type="transmembrane region" description="Helical" evidence="6">
    <location>
        <begin position="6"/>
        <end position="26"/>
    </location>
</feature>
<dbReference type="Proteomes" id="UP000000492">
    <property type="component" value="Chromosome"/>
</dbReference>
<feature type="transmembrane region" description="Helical" evidence="6">
    <location>
        <begin position="38"/>
        <end position="64"/>
    </location>
</feature>
<dbReference type="eggNOG" id="COG1280">
    <property type="taxonomic scope" value="Bacteria"/>
</dbReference>
<dbReference type="InterPro" id="IPR001123">
    <property type="entry name" value="LeuE-type"/>
</dbReference>
<dbReference type="AlphaFoldDB" id="F8DZQ0"/>
<keyword evidence="4 6" id="KW-1133">Transmembrane helix</keyword>
<accession>F8DZQ0</accession>